<accession>A0A1I0TXS7</accession>
<protein>
    <submittedName>
        <fullName evidence="1">Uncharacterized protein</fullName>
    </submittedName>
</protein>
<organism evidence="1 2">
    <name type="scientific">Pedobacter suwonensis</name>
    <dbReference type="NCBI Taxonomy" id="332999"/>
    <lineage>
        <taxon>Bacteria</taxon>
        <taxon>Pseudomonadati</taxon>
        <taxon>Bacteroidota</taxon>
        <taxon>Sphingobacteriia</taxon>
        <taxon>Sphingobacteriales</taxon>
        <taxon>Sphingobacteriaceae</taxon>
        <taxon>Pedobacter</taxon>
    </lineage>
</organism>
<dbReference type="Proteomes" id="UP000198836">
    <property type="component" value="Unassembled WGS sequence"/>
</dbReference>
<evidence type="ECO:0000313" key="2">
    <source>
        <dbReference type="Proteomes" id="UP000198836"/>
    </source>
</evidence>
<dbReference type="EMBL" id="FOJM01000016">
    <property type="protein sequence ID" value="SFA56641.1"/>
    <property type="molecule type" value="Genomic_DNA"/>
</dbReference>
<keyword evidence="2" id="KW-1185">Reference proteome</keyword>
<reference evidence="2" key="1">
    <citation type="submission" date="2016-10" db="EMBL/GenBank/DDBJ databases">
        <authorList>
            <person name="Varghese N."/>
            <person name="Submissions S."/>
        </authorList>
    </citation>
    <scope>NUCLEOTIDE SEQUENCE [LARGE SCALE GENOMIC DNA]</scope>
    <source>
        <strain evidence="2">DSM 18130</strain>
    </source>
</reference>
<dbReference type="AlphaFoldDB" id="A0A1I0TXS7"/>
<sequence length="105" mass="11945">MSTKAWPLSFPKSLTIVYRFLSDTSQGKKSLMISQKALRTGSSLRPWSHPVELFPLAAWFLNNLWLRTLLLLHTINTAESHSIPTELTQPANVQIKYKIGKHPAF</sequence>
<evidence type="ECO:0000313" key="1">
    <source>
        <dbReference type="EMBL" id="SFA56641.1"/>
    </source>
</evidence>
<name>A0A1I0TXS7_9SPHI</name>
<gene>
    <name evidence="1" type="ORF">SAMN04488511_11665</name>
</gene>
<proteinExistence type="predicted"/>